<name>A0A1I7XT95_HETBA</name>
<accession>A0A1I7XT95</accession>
<dbReference type="WBParaSite" id="Hba_20969">
    <property type="protein sequence ID" value="Hba_20969"/>
    <property type="gene ID" value="Hba_20969"/>
</dbReference>
<dbReference type="CDD" id="cd15457">
    <property type="entry name" value="NADAR"/>
    <property type="match status" value="1"/>
</dbReference>
<dbReference type="InterPro" id="IPR012816">
    <property type="entry name" value="NADAR"/>
</dbReference>
<keyword evidence="2" id="KW-1185">Reference proteome</keyword>
<dbReference type="Gene3D" id="1.10.357.40">
    <property type="entry name" value="YbiA-like"/>
    <property type="match status" value="1"/>
</dbReference>
<keyword evidence="1" id="KW-0812">Transmembrane</keyword>
<organism evidence="2 3">
    <name type="scientific">Heterorhabditis bacteriophora</name>
    <name type="common">Entomopathogenic nematode worm</name>
    <dbReference type="NCBI Taxonomy" id="37862"/>
    <lineage>
        <taxon>Eukaryota</taxon>
        <taxon>Metazoa</taxon>
        <taxon>Ecdysozoa</taxon>
        <taxon>Nematoda</taxon>
        <taxon>Chromadorea</taxon>
        <taxon>Rhabditida</taxon>
        <taxon>Rhabditina</taxon>
        <taxon>Rhabditomorpha</taxon>
        <taxon>Strongyloidea</taxon>
        <taxon>Heterorhabditidae</taxon>
        <taxon>Heterorhabditis</taxon>
    </lineage>
</organism>
<dbReference type="AlphaFoldDB" id="A0A1I7XT95"/>
<dbReference type="InterPro" id="IPR037238">
    <property type="entry name" value="YbiA-like_sf"/>
</dbReference>
<keyword evidence="1" id="KW-1133">Transmembrane helix</keyword>
<evidence type="ECO:0000313" key="3">
    <source>
        <dbReference type="WBParaSite" id="Hba_20969"/>
    </source>
</evidence>
<feature type="transmembrane region" description="Helical" evidence="1">
    <location>
        <begin position="69"/>
        <end position="94"/>
    </location>
</feature>
<dbReference type="SUPFAM" id="SSF143990">
    <property type="entry name" value="YbiA-like"/>
    <property type="match status" value="1"/>
</dbReference>
<evidence type="ECO:0000313" key="2">
    <source>
        <dbReference type="Proteomes" id="UP000095283"/>
    </source>
</evidence>
<keyword evidence="1" id="KW-0472">Membrane</keyword>
<sequence>MTIEPSKVNPTLEPVTSTESLDSLDMIERHFEPAFDQLGSSRLQNILEIDLPRPKALLSHHGYDVGQGAIAGAVAVVVVVCVGFLLVLLVIGVLKMRDTPIPKRKKTKKQLHQVEVIEYLLYDMNSGFRGGIGWKDNIYNSLSASYSFGLQESHISSGYSSEYNSTSWLGSLQTPSQQINYSYSPGYTQHPVYTYQVNNDQPNCTYPSSKVTYDQDLYPYQYQQSSQVFPNLPVCSGVSFRHVSRSKKRKEGTVPKITRTFGIKPVSASIKNVSTRKTVPTVKNSDLSITNSVLPSPTPLVSNTKLKIDIIGDKNLSQNMDQNQGEFPPNHQRIVSNSGWWSGGEQGNIPYNMGYRDTYSRGRGGGWSGRRLRSNNNQNDIPFVPLPEDQPSISLTIDPDNVIGFHGFNSIFTTQHHLYYGLQFPLLIDGKIYESGDHYYQIQKVQDLCGTVSDKLIETGNSVRDDRGRRLDGKIGFRSHDDKSFSQLAKEIIRLNNIDKKVVDEWRYGKGLEATQKALLAKVSQSTHFREALRNSSAKILVHAYAGDSIYGSGCTVSQIRKWCEDMKASGATMLKIPALFPLTTESISMCPNVAQGRNVLGVILMQLRCVGIILWLTSSVISVSRELLIAGKISVLDMSSVFNALHDDITEGIDDQVNLLFFNNYVVLFLVTLYRKIYSITVF</sequence>
<protein>
    <submittedName>
        <fullName evidence="3">DUF1768 domain-containing protein</fullName>
    </submittedName>
</protein>
<dbReference type="Proteomes" id="UP000095283">
    <property type="component" value="Unplaced"/>
</dbReference>
<reference evidence="3" key="1">
    <citation type="submission" date="2016-11" db="UniProtKB">
        <authorList>
            <consortium name="WormBaseParasite"/>
        </authorList>
    </citation>
    <scope>IDENTIFICATION</scope>
</reference>
<proteinExistence type="predicted"/>
<evidence type="ECO:0000256" key="1">
    <source>
        <dbReference type="SAM" id="Phobius"/>
    </source>
</evidence>